<evidence type="ECO:0000256" key="3">
    <source>
        <dbReference type="ARBA" id="ARBA00022827"/>
    </source>
</evidence>
<dbReference type="PANTHER" id="PTHR43557:SF2">
    <property type="entry name" value="RIESKE DOMAIN-CONTAINING PROTEIN-RELATED"/>
    <property type="match status" value="1"/>
</dbReference>
<protein>
    <submittedName>
        <fullName evidence="7">FAD/NAD(P)-binding oxidoreductase</fullName>
    </submittedName>
</protein>
<dbReference type="RefSeq" id="WP_266000878.1">
    <property type="nucleotide sequence ID" value="NZ_JAPJDN010000054.1"/>
</dbReference>
<evidence type="ECO:0000313" key="7">
    <source>
        <dbReference type="EMBL" id="MCX2941016.1"/>
    </source>
</evidence>
<dbReference type="Gene3D" id="3.30.390.30">
    <property type="match status" value="1"/>
</dbReference>
<dbReference type="InterPro" id="IPR036188">
    <property type="entry name" value="FAD/NAD-bd_sf"/>
</dbReference>
<dbReference type="EMBL" id="JAPJDO010000054">
    <property type="protein sequence ID" value="MCX2941016.1"/>
    <property type="molecule type" value="Genomic_DNA"/>
</dbReference>
<organism evidence="7 8">
    <name type="scientific">Mycobacterium pinniadriaticum</name>
    <dbReference type="NCBI Taxonomy" id="2994102"/>
    <lineage>
        <taxon>Bacteria</taxon>
        <taxon>Bacillati</taxon>
        <taxon>Actinomycetota</taxon>
        <taxon>Actinomycetes</taxon>
        <taxon>Mycobacteriales</taxon>
        <taxon>Mycobacteriaceae</taxon>
        <taxon>Mycobacterium</taxon>
    </lineage>
</organism>
<comment type="caution">
    <text evidence="7">The sequence shown here is derived from an EMBL/GenBank/DDBJ whole genome shotgun (WGS) entry which is preliminary data.</text>
</comment>
<proteinExistence type="predicted"/>
<feature type="domain" description="FAD/NAD(P)-binding" evidence="5">
    <location>
        <begin position="12"/>
        <end position="305"/>
    </location>
</feature>
<keyword evidence="2" id="KW-0285">Flavoprotein</keyword>
<dbReference type="InterPro" id="IPR028202">
    <property type="entry name" value="Reductase_C"/>
</dbReference>
<dbReference type="SUPFAM" id="SSF51905">
    <property type="entry name" value="FAD/NAD(P)-binding domain"/>
    <property type="match status" value="1"/>
</dbReference>
<dbReference type="InterPro" id="IPR050446">
    <property type="entry name" value="FAD-oxidoreductase/Apoptosis"/>
</dbReference>
<feature type="domain" description="Reductase C-terminal" evidence="6">
    <location>
        <begin position="325"/>
        <end position="393"/>
    </location>
</feature>
<dbReference type="SUPFAM" id="SSF55424">
    <property type="entry name" value="FAD/NAD-linked reductases, dimerisation (C-terminal) domain"/>
    <property type="match status" value="1"/>
</dbReference>
<keyword evidence="4" id="KW-0560">Oxidoreductase</keyword>
<evidence type="ECO:0000313" key="8">
    <source>
        <dbReference type="Proteomes" id="UP001300745"/>
    </source>
</evidence>
<dbReference type="Gene3D" id="3.50.50.60">
    <property type="entry name" value="FAD/NAD(P)-binding domain"/>
    <property type="match status" value="2"/>
</dbReference>
<accession>A0ABT3SNA9</accession>
<evidence type="ECO:0000256" key="4">
    <source>
        <dbReference type="ARBA" id="ARBA00023002"/>
    </source>
</evidence>
<dbReference type="PRINTS" id="PR00411">
    <property type="entry name" value="PNDRDTASEI"/>
</dbReference>
<dbReference type="Proteomes" id="UP001300745">
    <property type="component" value="Unassembled WGS sequence"/>
</dbReference>
<dbReference type="InterPro" id="IPR023753">
    <property type="entry name" value="FAD/NAD-binding_dom"/>
</dbReference>
<evidence type="ECO:0000256" key="2">
    <source>
        <dbReference type="ARBA" id="ARBA00022630"/>
    </source>
</evidence>
<dbReference type="InterPro" id="IPR016156">
    <property type="entry name" value="FAD/NAD-linked_Rdtase_dimer_sf"/>
</dbReference>
<keyword evidence="8" id="KW-1185">Reference proteome</keyword>
<reference evidence="7 8" key="1">
    <citation type="submission" date="2022-11" db="EMBL/GenBank/DDBJ databases">
        <title>Mycobacterium sp. nov.</title>
        <authorList>
            <person name="Papic B."/>
            <person name="Spicic S."/>
            <person name="Duvnjak S."/>
        </authorList>
    </citation>
    <scope>NUCLEOTIDE SEQUENCE [LARGE SCALE GENOMIC DNA]</scope>
    <source>
        <strain evidence="7 8">CVI_P4</strain>
    </source>
</reference>
<evidence type="ECO:0000259" key="6">
    <source>
        <dbReference type="Pfam" id="PF14759"/>
    </source>
</evidence>
<dbReference type="Pfam" id="PF14759">
    <property type="entry name" value="Reductase_C"/>
    <property type="match status" value="1"/>
</dbReference>
<keyword evidence="3" id="KW-0274">FAD</keyword>
<evidence type="ECO:0000259" key="5">
    <source>
        <dbReference type="Pfam" id="PF07992"/>
    </source>
</evidence>
<dbReference type="PANTHER" id="PTHR43557">
    <property type="entry name" value="APOPTOSIS-INDUCING FACTOR 1"/>
    <property type="match status" value="1"/>
</dbReference>
<sequence length="399" mass="41792">MSTSENGPEKGIVIVGGGLAATRAAEQLRKSGYTGPVTIVSDEVHLPYDRPPLSKDVLHADLDDVTLKPAEFYTENDITMRLGSAVTSLDTAAQTVTLADGAVLGYDELVIATGLVPKRIPSFPDLEGIRVLRSLDEALALRAHAGSARQAVIIGAGFIGCEVAASLRKLGVDVVLVEPQPAPLASVLGEQVGNLVTRLHRAEGVDVRTGIGVAEVRGDNGQVTGVVLSDGSELPADLVVVGIGSRPATDWLEGSGVALDNGVVCNEAGRTSAPHVWALGDVASWRDATGHQVRVEHWSNVAEQARVIVPAMLGQEAPSVIVVPYFWSDQYDVKIQCLGEPEATDIVHIAEDDGRKFLAFYERDGVVAGVVGGGMPGKVMKTRAKIASGAPISDVLPES</sequence>
<dbReference type="PRINTS" id="PR00368">
    <property type="entry name" value="FADPNR"/>
</dbReference>
<evidence type="ECO:0000256" key="1">
    <source>
        <dbReference type="ARBA" id="ARBA00001974"/>
    </source>
</evidence>
<dbReference type="Pfam" id="PF07992">
    <property type="entry name" value="Pyr_redox_2"/>
    <property type="match status" value="1"/>
</dbReference>
<comment type="cofactor">
    <cofactor evidence="1">
        <name>FAD</name>
        <dbReference type="ChEBI" id="CHEBI:57692"/>
    </cofactor>
</comment>
<gene>
    <name evidence="7" type="ORF">ORI27_30440</name>
</gene>
<name>A0ABT3SNA9_9MYCO</name>